<sequence>MDFNNFYGTDGESSSAAAARQAAQDAALWEAAASLGGDSQQNFPTHFNIGPQSTLAARPSQSQSHSQTQSQHQRQSMAPPRKRDHGHDRKRTRMLKDPTLETVDYWIRYDEDEEASKLGESFEIDFSRRNDPTQFQPRPIPVFNPLATTTPGLGAGLYTNSTNTLLKPEDFIMDDTALENALSEDEDLLESMNLADQLSKVESMPPNPSQVPPRENLYSTPLSWEKPMPGGSSMRMDESSTSSTAATNPSTSMDFSTPILTDAEQRQLLAIALNGNRAVPYNAFPFGNFSTSPFVGGMGATMLNPTTASLFEQAFSTTNLSELAKTPQLSERNRKSAESTSSQTQPDSKSQQPTPKTEARCSPITADTSVTNAPYVSTETSVPPSEKAAKEKARVTDRTAHNDIERKYRTNLKDKISELRDAVPALRGLADEEDEDGTTRPQKVSKGTVLTKATEYIHYLERRNKAIMKEHQDLSRRLQAFEQLLNATARQPFLMPNYSRALFDPRGFC</sequence>
<dbReference type="OrthoDB" id="2133190at2759"/>
<feature type="compositionally biased region" description="Low complexity" evidence="2">
    <location>
        <begin position="239"/>
        <end position="252"/>
    </location>
</feature>
<dbReference type="Gene3D" id="4.10.280.10">
    <property type="entry name" value="Helix-loop-helix DNA-binding domain"/>
    <property type="match status" value="1"/>
</dbReference>
<comment type="caution">
    <text evidence="4">The sequence shown here is derived from an EMBL/GenBank/DDBJ whole genome shotgun (WGS) entry which is preliminary data.</text>
</comment>
<feature type="region of interest" description="Disordered" evidence="2">
    <location>
        <begin position="200"/>
        <end position="256"/>
    </location>
</feature>
<dbReference type="PANTHER" id="PTHR47336">
    <property type="entry name" value="TRANSCRIPTION FACTOR HMS1-RELATED"/>
    <property type="match status" value="1"/>
</dbReference>
<dbReference type="PROSITE" id="PS50888">
    <property type="entry name" value="BHLH"/>
    <property type="match status" value="1"/>
</dbReference>
<feature type="compositionally biased region" description="Polar residues" evidence="2">
    <location>
        <begin position="365"/>
        <end position="383"/>
    </location>
</feature>
<accession>A0A0F4ZGI9</accession>
<feature type="region of interest" description="Disordered" evidence="2">
    <location>
        <begin position="323"/>
        <end position="397"/>
    </location>
</feature>
<dbReference type="AlphaFoldDB" id="A0A0F4ZGI9"/>
<feature type="compositionally biased region" description="Low complexity" evidence="2">
    <location>
        <begin position="60"/>
        <end position="76"/>
    </location>
</feature>
<evidence type="ECO:0000313" key="5">
    <source>
        <dbReference type="Proteomes" id="UP000033483"/>
    </source>
</evidence>
<gene>
    <name evidence="4" type="ORF">TD95_000944</name>
</gene>
<feature type="coiled-coil region" evidence="1">
    <location>
        <begin position="464"/>
        <end position="491"/>
    </location>
</feature>
<keyword evidence="5" id="KW-1185">Reference proteome</keyword>
<feature type="compositionally biased region" description="Polar residues" evidence="2">
    <location>
        <begin position="37"/>
        <end position="55"/>
    </location>
</feature>
<dbReference type="InterPro" id="IPR036638">
    <property type="entry name" value="HLH_DNA-bd_sf"/>
</dbReference>
<dbReference type="GO" id="GO:0046983">
    <property type="term" value="F:protein dimerization activity"/>
    <property type="evidence" value="ECO:0007669"/>
    <property type="project" value="InterPro"/>
</dbReference>
<feature type="compositionally biased region" description="Basic residues" evidence="2">
    <location>
        <begin position="80"/>
        <end position="93"/>
    </location>
</feature>
<evidence type="ECO:0000259" key="3">
    <source>
        <dbReference type="PROSITE" id="PS50888"/>
    </source>
</evidence>
<feature type="region of interest" description="Disordered" evidence="2">
    <location>
        <begin position="1"/>
        <end position="95"/>
    </location>
</feature>
<dbReference type="PANTHER" id="PTHR47336:SF2">
    <property type="entry name" value="TRANSCRIPTION FACTOR HMS1-RELATED"/>
    <property type="match status" value="1"/>
</dbReference>
<dbReference type="SUPFAM" id="SSF47459">
    <property type="entry name" value="HLH, helix-loop-helix DNA-binding domain"/>
    <property type="match status" value="1"/>
</dbReference>
<evidence type="ECO:0000256" key="1">
    <source>
        <dbReference type="SAM" id="Coils"/>
    </source>
</evidence>
<dbReference type="SMART" id="SM00353">
    <property type="entry name" value="HLH"/>
    <property type="match status" value="1"/>
</dbReference>
<proteinExistence type="predicted"/>
<feature type="compositionally biased region" description="Basic and acidic residues" evidence="2">
    <location>
        <begin position="387"/>
        <end position="397"/>
    </location>
</feature>
<evidence type="ECO:0000256" key="2">
    <source>
        <dbReference type="SAM" id="MobiDB-lite"/>
    </source>
</evidence>
<dbReference type="Proteomes" id="UP000033483">
    <property type="component" value="Unassembled WGS sequence"/>
</dbReference>
<feature type="compositionally biased region" description="Polar residues" evidence="2">
    <location>
        <begin position="338"/>
        <end position="355"/>
    </location>
</feature>
<name>A0A0F4ZGI9_9PEZI</name>
<dbReference type="Pfam" id="PF00010">
    <property type="entry name" value="HLH"/>
    <property type="match status" value="1"/>
</dbReference>
<dbReference type="InterPro" id="IPR011598">
    <property type="entry name" value="bHLH_dom"/>
</dbReference>
<dbReference type="InterPro" id="IPR052099">
    <property type="entry name" value="Regulatory_TF_Diverse"/>
</dbReference>
<evidence type="ECO:0000313" key="4">
    <source>
        <dbReference type="EMBL" id="KKA29226.1"/>
    </source>
</evidence>
<dbReference type="EMBL" id="LAEV01000932">
    <property type="protein sequence ID" value="KKA29226.1"/>
    <property type="molecule type" value="Genomic_DNA"/>
</dbReference>
<reference evidence="4 5" key="1">
    <citation type="submission" date="2015-03" db="EMBL/GenBank/DDBJ databases">
        <authorList>
            <person name="Radwan O."/>
            <person name="Al-Naeli F.A."/>
            <person name="Rendon G.A."/>
            <person name="Fields C."/>
        </authorList>
    </citation>
    <scope>NUCLEOTIDE SEQUENCE [LARGE SCALE GENOMIC DNA]</scope>
    <source>
        <strain evidence="4">CR-DP1</strain>
    </source>
</reference>
<organism evidence="4 5">
    <name type="scientific">Thielaviopsis punctulata</name>
    <dbReference type="NCBI Taxonomy" id="72032"/>
    <lineage>
        <taxon>Eukaryota</taxon>
        <taxon>Fungi</taxon>
        <taxon>Dikarya</taxon>
        <taxon>Ascomycota</taxon>
        <taxon>Pezizomycotina</taxon>
        <taxon>Sordariomycetes</taxon>
        <taxon>Hypocreomycetidae</taxon>
        <taxon>Microascales</taxon>
        <taxon>Ceratocystidaceae</taxon>
        <taxon>Thielaviopsis</taxon>
    </lineage>
</organism>
<feature type="compositionally biased region" description="Low complexity" evidence="2">
    <location>
        <begin position="13"/>
        <end position="34"/>
    </location>
</feature>
<feature type="domain" description="BHLH" evidence="3">
    <location>
        <begin position="396"/>
        <end position="460"/>
    </location>
</feature>
<keyword evidence="1" id="KW-0175">Coiled coil</keyword>
<protein>
    <recommendedName>
        <fullName evidence="3">BHLH domain-containing protein</fullName>
    </recommendedName>
</protein>